<evidence type="ECO:0000313" key="3">
    <source>
        <dbReference type="Proteomes" id="UP000092741"/>
    </source>
</evidence>
<keyword evidence="3" id="KW-1185">Reference proteome</keyword>
<dbReference type="SUPFAM" id="SSF54292">
    <property type="entry name" value="2Fe-2S ferredoxin-like"/>
    <property type="match status" value="1"/>
</dbReference>
<organism evidence="2 3">
    <name type="scientific">Vibrio natriegens NBRC 15636 = ATCC 14048 = DSM 759</name>
    <dbReference type="NCBI Taxonomy" id="1219067"/>
    <lineage>
        <taxon>Bacteria</taxon>
        <taxon>Pseudomonadati</taxon>
        <taxon>Pseudomonadota</taxon>
        <taxon>Gammaproteobacteria</taxon>
        <taxon>Vibrionales</taxon>
        <taxon>Vibrionaceae</taxon>
        <taxon>Vibrio</taxon>
    </lineage>
</organism>
<sequence length="107" mass="12038">MHQIWSCSVKTDSKFQRISNSGTRPRIVRFYWEGKEYTACEGDTIAVALLAADVNHTRETPQSGSPRAPFCMMGSCFECRVVVNGEQNVQACMNLIEDGMTISRQRT</sequence>
<evidence type="ECO:0000313" key="2">
    <source>
        <dbReference type="EMBL" id="ANQ14201.1"/>
    </source>
</evidence>
<evidence type="ECO:0000256" key="1">
    <source>
        <dbReference type="ARBA" id="ARBA00023002"/>
    </source>
</evidence>
<proteinExistence type="predicted"/>
<dbReference type="Gene3D" id="3.10.20.440">
    <property type="entry name" value="2Fe-2S iron-sulphur cluster binding domain, sarcosine oxidase, alpha subunit, N-terminal domain"/>
    <property type="match status" value="1"/>
</dbReference>
<keyword evidence="1" id="KW-0560">Oxidoreductase</keyword>
<dbReference type="InterPro" id="IPR042204">
    <property type="entry name" value="2Fe-2S-bd_N"/>
</dbReference>
<dbReference type="RefSeq" id="WP_065286550.1">
    <property type="nucleotide sequence ID" value="NZ_ATFJ01000032.1"/>
</dbReference>
<dbReference type="AlphaFoldDB" id="A0AAN0Y5J0"/>
<dbReference type="InterPro" id="IPR036010">
    <property type="entry name" value="2Fe-2S_ferredoxin-like_sf"/>
</dbReference>
<dbReference type="GO" id="GO:0016491">
    <property type="term" value="F:oxidoreductase activity"/>
    <property type="evidence" value="ECO:0007669"/>
    <property type="project" value="UniProtKB-KW"/>
</dbReference>
<dbReference type="Pfam" id="PF13510">
    <property type="entry name" value="Fer2_4"/>
    <property type="match status" value="1"/>
</dbReference>
<accession>A0AAN0Y5J0</accession>
<protein>
    <submittedName>
        <fullName evidence="2">Sarcosine oxidase</fullName>
    </submittedName>
</protein>
<dbReference type="EMBL" id="CP016346">
    <property type="protein sequence ID" value="ANQ14201.1"/>
    <property type="molecule type" value="Genomic_DNA"/>
</dbReference>
<gene>
    <name evidence="2" type="ORF">BA890_15675</name>
</gene>
<dbReference type="Proteomes" id="UP000092741">
    <property type="component" value="Chromosome 2"/>
</dbReference>
<name>A0AAN0Y5J0_VIBNA</name>
<reference evidence="2 3" key="1">
    <citation type="submission" date="2016-07" db="EMBL/GenBank/DDBJ databases">
        <title>Developing Vibrio natriegens as a novel, fast-growing host for biotechnology.</title>
        <authorList>
            <person name="Weinstock M.T."/>
            <person name="Hesek E.D."/>
            <person name="Wilson C.M."/>
            <person name="Gibson D.G."/>
        </authorList>
    </citation>
    <scope>NUCLEOTIDE SEQUENCE [LARGE SCALE GENOMIC DNA]</scope>
    <source>
        <strain evidence="2 3">ATCC 14048</strain>
    </source>
</reference>
<dbReference type="GO" id="GO:0051536">
    <property type="term" value="F:iron-sulfur cluster binding"/>
    <property type="evidence" value="ECO:0007669"/>
    <property type="project" value="InterPro"/>
</dbReference>